<dbReference type="SMART" id="SM00052">
    <property type="entry name" value="EAL"/>
    <property type="match status" value="1"/>
</dbReference>
<dbReference type="InterPro" id="IPR001633">
    <property type="entry name" value="EAL_dom"/>
</dbReference>
<dbReference type="InterPro" id="IPR052155">
    <property type="entry name" value="Biofilm_reg_signaling"/>
</dbReference>
<protein>
    <submittedName>
        <fullName evidence="5">EAL domain-containing protein</fullName>
    </submittedName>
</protein>
<dbReference type="SMART" id="SM00065">
    <property type="entry name" value="GAF"/>
    <property type="match status" value="1"/>
</dbReference>
<dbReference type="InterPro" id="IPR013767">
    <property type="entry name" value="PAS_fold"/>
</dbReference>
<dbReference type="SUPFAM" id="SSF141868">
    <property type="entry name" value="EAL domain-like"/>
    <property type="match status" value="1"/>
</dbReference>
<proteinExistence type="predicted"/>
<dbReference type="SMART" id="SM00267">
    <property type="entry name" value="GGDEF"/>
    <property type="match status" value="1"/>
</dbReference>
<dbReference type="Gene3D" id="3.30.450.20">
    <property type="entry name" value="PAS domain"/>
    <property type="match status" value="1"/>
</dbReference>
<dbReference type="SUPFAM" id="SSF55785">
    <property type="entry name" value="PYP-like sensor domain (PAS domain)"/>
    <property type="match status" value="1"/>
</dbReference>
<dbReference type="SMART" id="SM00091">
    <property type="entry name" value="PAS"/>
    <property type="match status" value="1"/>
</dbReference>
<accession>A0A6L5JTB2</accession>
<dbReference type="Pfam" id="PF00989">
    <property type="entry name" value="PAS"/>
    <property type="match status" value="1"/>
</dbReference>
<organism evidence="5 6">
    <name type="scientific">Rhodocyclus tenuis</name>
    <name type="common">Rhodospirillum tenue</name>
    <dbReference type="NCBI Taxonomy" id="1066"/>
    <lineage>
        <taxon>Bacteria</taxon>
        <taxon>Pseudomonadati</taxon>
        <taxon>Pseudomonadota</taxon>
        <taxon>Betaproteobacteria</taxon>
        <taxon>Rhodocyclales</taxon>
        <taxon>Rhodocyclaceae</taxon>
        <taxon>Rhodocyclus</taxon>
    </lineage>
</organism>
<dbReference type="EMBL" id="WIXJ01000001">
    <property type="protein sequence ID" value="MQY50637.1"/>
    <property type="molecule type" value="Genomic_DNA"/>
</dbReference>
<evidence type="ECO:0000313" key="5">
    <source>
        <dbReference type="EMBL" id="MQY50637.1"/>
    </source>
</evidence>
<comment type="caution">
    <text evidence="5">The sequence shown here is derived from an EMBL/GenBank/DDBJ whole genome shotgun (WGS) entry which is preliminary data.</text>
</comment>
<reference evidence="5 6" key="1">
    <citation type="submission" date="2019-10" db="EMBL/GenBank/DDBJ databases">
        <title>Whole-genome sequence of the purple nonsulfur photosynthetic bacterium Rhodocyclus tenuis.</title>
        <authorList>
            <person name="Kyndt J.A."/>
            <person name="Meyer T.E."/>
        </authorList>
    </citation>
    <scope>NUCLEOTIDE SEQUENCE [LARGE SCALE GENOMIC DNA]</scope>
    <source>
        <strain evidence="5 6">DSM 110</strain>
    </source>
</reference>
<dbReference type="CDD" id="cd00130">
    <property type="entry name" value="PAS"/>
    <property type="match status" value="1"/>
</dbReference>
<gene>
    <name evidence="5" type="ORF">GHK24_02435</name>
</gene>
<dbReference type="SUPFAM" id="SSF55781">
    <property type="entry name" value="GAF domain-like"/>
    <property type="match status" value="1"/>
</dbReference>
<feature type="region of interest" description="Disordered" evidence="1">
    <location>
        <begin position="1"/>
        <end position="38"/>
    </location>
</feature>
<dbReference type="PROSITE" id="PS50112">
    <property type="entry name" value="PAS"/>
    <property type="match status" value="1"/>
</dbReference>
<dbReference type="Proteomes" id="UP000480275">
    <property type="component" value="Unassembled WGS sequence"/>
</dbReference>
<dbReference type="PANTHER" id="PTHR44757">
    <property type="entry name" value="DIGUANYLATE CYCLASE DGCP"/>
    <property type="match status" value="1"/>
</dbReference>
<dbReference type="PANTHER" id="PTHR44757:SF2">
    <property type="entry name" value="BIOFILM ARCHITECTURE MAINTENANCE PROTEIN MBAA"/>
    <property type="match status" value="1"/>
</dbReference>
<dbReference type="InterPro" id="IPR035919">
    <property type="entry name" value="EAL_sf"/>
</dbReference>
<dbReference type="FunFam" id="3.20.20.450:FF:000001">
    <property type="entry name" value="Cyclic di-GMP phosphodiesterase yahA"/>
    <property type="match status" value="1"/>
</dbReference>
<dbReference type="InterPro" id="IPR000014">
    <property type="entry name" value="PAS"/>
</dbReference>
<dbReference type="PROSITE" id="PS50887">
    <property type="entry name" value="GGDEF"/>
    <property type="match status" value="1"/>
</dbReference>
<dbReference type="Gene3D" id="3.30.70.270">
    <property type="match status" value="1"/>
</dbReference>
<dbReference type="Pfam" id="PF00563">
    <property type="entry name" value="EAL"/>
    <property type="match status" value="1"/>
</dbReference>
<dbReference type="Pfam" id="PF00990">
    <property type="entry name" value="GGDEF"/>
    <property type="match status" value="1"/>
</dbReference>
<dbReference type="CDD" id="cd01948">
    <property type="entry name" value="EAL"/>
    <property type="match status" value="1"/>
</dbReference>
<dbReference type="InterPro" id="IPR035965">
    <property type="entry name" value="PAS-like_dom_sf"/>
</dbReference>
<dbReference type="Pfam" id="PF13185">
    <property type="entry name" value="GAF_2"/>
    <property type="match status" value="1"/>
</dbReference>
<dbReference type="NCBIfam" id="TIGR00254">
    <property type="entry name" value="GGDEF"/>
    <property type="match status" value="1"/>
</dbReference>
<feature type="domain" description="EAL" evidence="3">
    <location>
        <begin position="532"/>
        <end position="786"/>
    </location>
</feature>
<dbReference type="PROSITE" id="PS50883">
    <property type="entry name" value="EAL"/>
    <property type="match status" value="1"/>
</dbReference>
<evidence type="ECO:0000259" key="2">
    <source>
        <dbReference type="PROSITE" id="PS50112"/>
    </source>
</evidence>
<dbReference type="GO" id="GO:0006355">
    <property type="term" value="P:regulation of DNA-templated transcription"/>
    <property type="evidence" value="ECO:0007669"/>
    <property type="project" value="InterPro"/>
</dbReference>
<evidence type="ECO:0000259" key="3">
    <source>
        <dbReference type="PROSITE" id="PS50883"/>
    </source>
</evidence>
<sequence length="800" mass="87071">MRRPSPEQLAPPPDAPAASATDPPLRLDPAPEPARTPVHGLALSPAADLDESGAATWLRDATIDSLPCPVFLLDDDGRLRAWNDLFQALCAATGEALLGRSFAEFIGTDALAAMLAALADPAAEAARRHSGRFLSPYAPARPHEFSLRRDPTRPATLIGTLSDSSARHAAEAHVEKLQRTLRLLSDCNTTLLHADTELVLLDEICQLIVDRGGYRMAWAGFAAADANKTVCPVSFAGHNDGFLQSIEVVWSDSALGDGPTGKAIRTGRLQIMENIADVPPSSHWRDAALERGYVAGIAIPLRSDGEVFGSLGIYSGEADAFGEEEIALLSDLAKNLAFGIQNLRSRRRRDEAEKRLEHLAHHDPLTNLPNRLQLRKFYENAAATSARARRSMALLYISLEGFKEINDSLGHDIGDRLLMAVVERLKKRLPEGDFLSRHGGKEFIALCQDTPNKAVIEARVADLLRAGADPVVLGGHTLYLSFGIGISRYPEDGTSLDILLRKADAALGHVQGNGGGGSRFYESRMSVDAMARLQLQGSLRKALANREFVLHYQPQINIASGEIVGVEALVRWQKANGELVPPNSFIPVAEDSGLILPLGEWVMEEACRQARVWDERGLPPLTVAVNLSALQFRHGNILDCVARTLDESGLPPHRLELELTESILLHDTDMVLQTINGLHQLGVKLSIDDFGTGYSSLAYLNRFRVDKLKIDQSFVRSLGGDADDSAIVRAIIQLGRTLKLSVIAEGVETDRQLAYLGSFGCHEAQGYLFSRPLPAAELTRQLTAKLATHDGADFIRWEPC</sequence>
<dbReference type="AlphaFoldDB" id="A0A6L5JTB2"/>
<dbReference type="CDD" id="cd01949">
    <property type="entry name" value="GGDEF"/>
    <property type="match status" value="1"/>
</dbReference>
<dbReference type="InterPro" id="IPR000160">
    <property type="entry name" value="GGDEF_dom"/>
</dbReference>
<name>A0A6L5JTB2_RHOTE</name>
<evidence type="ECO:0000259" key="4">
    <source>
        <dbReference type="PROSITE" id="PS50887"/>
    </source>
</evidence>
<dbReference type="InterPro" id="IPR003018">
    <property type="entry name" value="GAF"/>
</dbReference>
<feature type="domain" description="PAS" evidence="2">
    <location>
        <begin position="63"/>
        <end position="125"/>
    </location>
</feature>
<evidence type="ECO:0000256" key="1">
    <source>
        <dbReference type="SAM" id="MobiDB-lite"/>
    </source>
</evidence>
<feature type="domain" description="GGDEF" evidence="4">
    <location>
        <begin position="390"/>
        <end position="523"/>
    </location>
</feature>
<dbReference type="InterPro" id="IPR029016">
    <property type="entry name" value="GAF-like_dom_sf"/>
</dbReference>
<dbReference type="InterPro" id="IPR029787">
    <property type="entry name" value="Nucleotide_cyclase"/>
</dbReference>
<evidence type="ECO:0000313" key="6">
    <source>
        <dbReference type="Proteomes" id="UP000480275"/>
    </source>
</evidence>
<dbReference type="SUPFAM" id="SSF55073">
    <property type="entry name" value="Nucleotide cyclase"/>
    <property type="match status" value="1"/>
</dbReference>
<dbReference type="Gene3D" id="3.30.450.40">
    <property type="match status" value="1"/>
</dbReference>
<dbReference type="InterPro" id="IPR043128">
    <property type="entry name" value="Rev_trsase/Diguanyl_cyclase"/>
</dbReference>
<dbReference type="OrthoDB" id="9813903at2"/>
<dbReference type="Gene3D" id="3.20.20.450">
    <property type="entry name" value="EAL domain"/>
    <property type="match status" value="1"/>
</dbReference>